<name>A0A0B7BGX5_9EUPU</name>
<sequence>MYIMDSSLAVNQNWLSDYVLLFDHLVRTTEISWLELKKSVDSGSPIIKFLAI</sequence>
<proteinExistence type="predicted"/>
<dbReference type="AlphaFoldDB" id="A0A0B7BGX5"/>
<dbReference type="EMBL" id="HACG01044681">
    <property type="protein sequence ID" value="CEK91546.1"/>
    <property type="molecule type" value="Transcribed_RNA"/>
</dbReference>
<evidence type="ECO:0000313" key="1">
    <source>
        <dbReference type="EMBL" id="CEK91546.1"/>
    </source>
</evidence>
<accession>A0A0B7BGX5</accession>
<protein>
    <submittedName>
        <fullName evidence="1">Uncharacterized protein</fullName>
    </submittedName>
</protein>
<reference evidence="1" key="1">
    <citation type="submission" date="2014-12" db="EMBL/GenBank/DDBJ databases">
        <title>Insight into the proteome of Arion vulgaris.</title>
        <authorList>
            <person name="Aradska J."/>
            <person name="Bulat T."/>
            <person name="Smidak R."/>
            <person name="Sarate P."/>
            <person name="Gangsoo J."/>
            <person name="Sialana F."/>
            <person name="Bilban M."/>
            <person name="Lubec G."/>
        </authorList>
    </citation>
    <scope>NUCLEOTIDE SEQUENCE</scope>
    <source>
        <tissue evidence="1">Skin</tissue>
    </source>
</reference>
<gene>
    <name evidence="1" type="primary">ORF183537</name>
</gene>
<feature type="non-terminal residue" evidence="1">
    <location>
        <position position="52"/>
    </location>
</feature>
<organism evidence="1">
    <name type="scientific">Arion vulgaris</name>
    <dbReference type="NCBI Taxonomy" id="1028688"/>
    <lineage>
        <taxon>Eukaryota</taxon>
        <taxon>Metazoa</taxon>
        <taxon>Spiralia</taxon>
        <taxon>Lophotrochozoa</taxon>
        <taxon>Mollusca</taxon>
        <taxon>Gastropoda</taxon>
        <taxon>Heterobranchia</taxon>
        <taxon>Euthyneura</taxon>
        <taxon>Panpulmonata</taxon>
        <taxon>Eupulmonata</taxon>
        <taxon>Stylommatophora</taxon>
        <taxon>Helicina</taxon>
        <taxon>Arionoidea</taxon>
        <taxon>Arionidae</taxon>
        <taxon>Arion</taxon>
    </lineage>
</organism>